<reference evidence="2 3" key="1">
    <citation type="journal article" date="2013" name="BMC Genomics">
        <title>Reconstruction of the lipid metabolism for the microalga Monoraphidium neglectum from its genome sequence reveals characteristics suitable for biofuel production.</title>
        <authorList>
            <person name="Bogen C."/>
            <person name="Al-Dilaimi A."/>
            <person name="Albersmeier A."/>
            <person name="Wichmann J."/>
            <person name="Grundmann M."/>
            <person name="Rupp O."/>
            <person name="Lauersen K.J."/>
            <person name="Blifernez-Klassen O."/>
            <person name="Kalinowski J."/>
            <person name="Goesmann A."/>
            <person name="Mussgnug J.H."/>
            <person name="Kruse O."/>
        </authorList>
    </citation>
    <scope>NUCLEOTIDE SEQUENCE [LARGE SCALE GENOMIC DNA]</scope>
    <source>
        <strain evidence="2 3">SAG 48.87</strain>
    </source>
</reference>
<keyword evidence="1" id="KW-0732">Signal</keyword>
<sequence>MGYARSMSGVLWTAGLAVAIGALIALPWEAAVDSELVRDTTHDYDGVAAPVDNAAYVRTTEGIYSHGTRLDAWVFIPKGLSK</sequence>
<evidence type="ECO:0000313" key="2">
    <source>
        <dbReference type="EMBL" id="KIZ00685.1"/>
    </source>
</evidence>
<proteinExistence type="predicted"/>
<feature type="chain" id="PRO_5002247101" evidence="1">
    <location>
        <begin position="26"/>
        <end position="82"/>
    </location>
</feature>
<dbReference type="EMBL" id="KK101491">
    <property type="protein sequence ID" value="KIZ00685.1"/>
    <property type="molecule type" value="Genomic_DNA"/>
</dbReference>
<organism evidence="2 3">
    <name type="scientific">Monoraphidium neglectum</name>
    <dbReference type="NCBI Taxonomy" id="145388"/>
    <lineage>
        <taxon>Eukaryota</taxon>
        <taxon>Viridiplantae</taxon>
        <taxon>Chlorophyta</taxon>
        <taxon>core chlorophytes</taxon>
        <taxon>Chlorophyceae</taxon>
        <taxon>CS clade</taxon>
        <taxon>Sphaeropleales</taxon>
        <taxon>Selenastraceae</taxon>
        <taxon>Monoraphidium</taxon>
    </lineage>
</organism>
<evidence type="ECO:0000313" key="3">
    <source>
        <dbReference type="Proteomes" id="UP000054498"/>
    </source>
</evidence>
<name>A0A0D2MBV5_9CHLO</name>
<gene>
    <name evidence="2" type="ORF">MNEG_7273</name>
</gene>
<feature type="signal peptide" evidence="1">
    <location>
        <begin position="1"/>
        <end position="25"/>
    </location>
</feature>
<protein>
    <submittedName>
        <fullName evidence="2">Uncharacterized protein</fullName>
    </submittedName>
</protein>
<dbReference type="GeneID" id="25740149"/>
<evidence type="ECO:0000256" key="1">
    <source>
        <dbReference type="SAM" id="SignalP"/>
    </source>
</evidence>
<dbReference type="KEGG" id="mng:MNEG_7273"/>
<dbReference type="Proteomes" id="UP000054498">
    <property type="component" value="Unassembled WGS sequence"/>
</dbReference>
<keyword evidence="3" id="KW-1185">Reference proteome</keyword>
<accession>A0A0D2MBV5</accession>
<dbReference type="AlphaFoldDB" id="A0A0D2MBV5"/>
<dbReference type="RefSeq" id="XP_013899704.1">
    <property type="nucleotide sequence ID" value="XM_014044250.1"/>
</dbReference>